<feature type="active site" description="Charge relay system" evidence="7">
    <location>
        <position position="473"/>
    </location>
</feature>
<dbReference type="PANTHER" id="PTHR43806">
    <property type="entry name" value="PEPTIDASE S8"/>
    <property type="match status" value="1"/>
</dbReference>
<dbReference type="SUPFAM" id="SSF54897">
    <property type="entry name" value="Protease propeptides/inhibitors"/>
    <property type="match status" value="1"/>
</dbReference>
<dbReference type="InterPro" id="IPR000209">
    <property type="entry name" value="Peptidase_S8/S53_dom"/>
</dbReference>
<feature type="domain" description="Peptidase S8/S53" evidence="9">
    <location>
        <begin position="457"/>
        <end position="521"/>
    </location>
</feature>
<dbReference type="SUPFAM" id="SSF52743">
    <property type="entry name" value="Subtilisin-like"/>
    <property type="match status" value="1"/>
</dbReference>
<keyword evidence="5 7" id="KW-0378">Hydrolase</keyword>
<dbReference type="InterPro" id="IPR037045">
    <property type="entry name" value="S8pro/Inhibitor_I9_sf"/>
</dbReference>
<keyword evidence="12" id="KW-1185">Reference proteome</keyword>
<sequence length="539" mass="54928">MKQKVTALPVRTLAMLCSVAVLGLASSAASAAPPVRYIVGYKAGADNDASAAVIRARGNVKRKIRGMNAMAVELPGEQVDTLRADKNVSYVEIDPPRYLPTMEMSAEYASGTEQSAAANPASGKNFYLGQVVPYGIGMTEADQLPSGGSKAGNRKICIIDSGYDRNHEDLNNNGNVTGEYDPGTGWWHTDENSHGTHVAGTIAAVNNSGVGVVGVIPSRQLRLHIVKVFGADGWAYSSELADAANKCGDAGANIISMSLSGPEPSATEQAAFDALAAKGILSVAASSNAGTTASRWPAGYQSVVSVGALDSDKNWATFSNYNPKVELSAPGVRVLSTVPMGTALVSSLTVGATSYAVGSVTGSPRATVTAPVADFGFGGTIDPAMAGKVCLISRGAGLAFGVKVANCEASGGVGAILYNNVAGSLNPTLGTTVTTIPSVAASQAEGAAMMGQLGQAATVSVKVGNYAYFNGTSMATPHVAAVAGLVWSYFPGCTAAQIRSTLAKSAQDLGAAGRDDKYGYGLVKAKAAYNRIATMGCNN</sequence>
<dbReference type="Gene3D" id="3.40.50.200">
    <property type="entry name" value="Peptidase S8/S53 domain"/>
    <property type="match status" value="1"/>
</dbReference>
<dbReference type="InterPro" id="IPR036852">
    <property type="entry name" value="Peptidase_S8/S53_dom_sf"/>
</dbReference>
<name>A0ABS8IV65_9BURK</name>
<dbReference type="InterPro" id="IPR034202">
    <property type="entry name" value="Subtilisin_Carlsberg-like"/>
</dbReference>
<evidence type="ECO:0000259" key="9">
    <source>
        <dbReference type="Pfam" id="PF00082"/>
    </source>
</evidence>
<evidence type="ECO:0000313" key="12">
    <source>
        <dbReference type="Proteomes" id="UP001198701"/>
    </source>
</evidence>
<evidence type="ECO:0000256" key="5">
    <source>
        <dbReference type="ARBA" id="ARBA00022801"/>
    </source>
</evidence>
<keyword evidence="2" id="KW-0964">Secreted</keyword>
<dbReference type="EMBL" id="JAJHPV010000013">
    <property type="protein sequence ID" value="MCC6071608.1"/>
    <property type="molecule type" value="Genomic_DNA"/>
</dbReference>
<dbReference type="InterPro" id="IPR050131">
    <property type="entry name" value="Peptidase_S8_subtilisin-like"/>
</dbReference>
<feature type="chain" id="PRO_5045404423" evidence="8">
    <location>
        <begin position="32"/>
        <end position="539"/>
    </location>
</feature>
<keyword evidence="6 7" id="KW-0720">Serine protease</keyword>
<dbReference type="Proteomes" id="UP001198701">
    <property type="component" value="Unassembled WGS sequence"/>
</dbReference>
<organism evidence="11 12">
    <name type="scientific">Massilia agrisoli</name>
    <dbReference type="NCBI Taxonomy" id="2892444"/>
    <lineage>
        <taxon>Bacteria</taxon>
        <taxon>Pseudomonadati</taxon>
        <taxon>Pseudomonadota</taxon>
        <taxon>Betaproteobacteria</taxon>
        <taxon>Burkholderiales</taxon>
        <taxon>Oxalobacteraceae</taxon>
        <taxon>Telluria group</taxon>
        <taxon>Massilia</taxon>
    </lineage>
</organism>
<gene>
    <name evidence="11" type="ORF">LMJ30_11620</name>
</gene>
<accession>A0ABS8IV65</accession>
<dbReference type="RefSeq" id="WP_229432507.1">
    <property type="nucleotide sequence ID" value="NZ_JAJHPV010000013.1"/>
</dbReference>
<feature type="domain" description="Peptidase S8/S53" evidence="9">
    <location>
        <begin position="155"/>
        <end position="360"/>
    </location>
</feature>
<dbReference type="PANTHER" id="PTHR43806:SF11">
    <property type="entry name" value="CEREVISIN-RELATED"/>
    <property type="match status" value="1"/>
</dbReference>
<reference evidence="11 12" key="1">
    <citation type="submission" date="2021-11" db="EMBL/GenBank/DDBJ databases">
        <authorList>
            <person name="Huq M.A."/>
        </authorList>
    </citation>
    <scope>NUCLEOTIDE SEQUENCE [LARGE SCALE GENOMIC DNA]</scope>
    <source>
        <strain evidence="11 12">MAHUQ-52</strain>
    </source>
</reference>
<feature type="domain" description="PA" evidence="10">
    <location>
        <begin position="377"/>
        <end position="448"/>
    </location>
</feature>
<evidence type="ECO:0000259" key="10">
    <source>
        <dbReference type="Pfam" id="PF02225"/>
    </source>
</evidence>
<dbReference type="PROSITE" id="PS00138">
    <property type="entry name" value="SUBTILASE_SER"/>
    <property type="match status" value="1"/>
</dbReference>
<dbReference type="PROSITE" id="PS51892">
    <property type="entry name" value="SUBTILASE"/>
    <property type="match status" value="1"/>
</dbReference>
<evidence type="ECO:0000256" key="3">
    <source>
        <dbReference type="ARBA" id="ARBA00022670"/>
    </source>
</evidence>
<dbReference type="InterPro" id="IPR023828">
    <property type="entry name" value="Peptidase_S8_Ser-AS"/>
</dbReference>
<dbReference type="PROSITE" id="PS00137">
    <property type="entry name" value="SUBTILASE_HIS"/>
    <property type="match status" value="1"/>
</dbReference>
<evidence type="ECO:0000256" key="2">
    <source>
        <dbReference type="ARBA" id="ARBA00022512"/>
    </source>
</evidence>
<evidence type="ECO:0000256" key="6">
    <source>
        <dbReference type="ARBA" id="ARBA00022825"/>
    </source>
</evidence>
<evidence type="ECO:0000256" key="1">
    <source>
        <dbReference type="ARBA" id="ARBA00011073"/>
    </source>
</evidence>
<feature type="signal peptide" evidence="8">
    <location>
        <begin position="1"/>
        <end position="31"/>
    </location>
</feature>
<keyword evidence="4" id="KW-0479">Metal-binding</keyword>
<dbReference type="Pfam" id="PF02225">
    <property type="entry name" value="PA"/>
    <property type="match status" value="1"/>
</dbReference>
<protein>
    <submittedName>
        <fullName evidence="11">S8 family serine peptidase</fullName>
    </submittedName>
</protein>
<comment type="similarity">
    <text evidence="1 7">Belongs to the peptidase S8 family.</text>
</comment>
<feature type="active site" description="Charge relay system" evidence="7">
    <location>
        <position position="194"/>
    </location>
</feature>
<keyword evidence="8" id="KW-0732">Signal</keyword>
<dbReference type="InterPro" id="IPR022398">
    <property type="entry name" value="Peptidase_S8_His-AS"/>
</dbReference>
<evidence type="ECO:0000256" key="4">
    <source>
        <dbReference type="ARBA" id="ARBA00022723"/>
    </source>
</evidence>
<dbReference type="CDD" id="cd07477">
    <property type="entry name" value="Peptidases_S8_Subtilisin_subset"/>
    <property type="match status" value="1"/>
</dbReference>
<dbReference type="Gene3D" id="3.50.30.30">
    <property type="match status" value="1"/>
</dbReference>
<dbReference type="InterPro" id="IPR003137">
    <property type="entry name" value="PA_domain"/>
</dbReference>
<evidence type="ECO:0000256" key="7">
    <source>
        <dbReference type="PROSITE-ProRule" id="PRU01240"/>
    </source>
</evidence>
<feature type="active site" description="Charge relay system" evidence="7">
    <location>
        <position position="160"/>
    </location>
</feature>
<evidence type="ECO:0000256" key="8">
    <source>
        <dbReference type="SAM" id="SignalP"/>
    </source>
</evidence>
<keyword evidence="2" id="KW-0134">Cell wall</keyword>
<proteinExistence type="inferred from homology"/>
<keyword evidence="3 7" id="KW-0645">Protease</keyword>
<evidence type="ECO:0000313" key="11">
    <source>
        <dbReference type="EMBL" id="MCC6071608.1"/>
    </source>
</evidence>
<dbReference type="Pfam" id="PF00082">
    <property type="entry name" value="Peptidase_S8"/>
    <property type="match status" value="2"/>
</dbReference>
<dbReference type="InterPro" id="IPR015500">
    <property type="entry name" value="Peptidase_S8_subtilisin-rel"/>
</dbReference>
<comment type="caution">
    <text evidence="11">The sequence shown here is derived from an EMBL/GenBank/DDBJ whole genome shotgun (WGS) entry which is preliminary data.</text>
</comment>
<dbReference type="Gene3D" id="3.30.70.80">
    <property type="entry name" value="Peptidase S8 propeptide/proteinase inhibitor I9"/>
    <property type="match status" value="1"/>
</dbReference>
<dbReference type="PRINTS" id="PR00723">
    <property type="entry name" value="SUBTILISIN"/>
</dbReference>